<keyword evidence="3 5" id="KW-0371">Homeobox</keyword>
<dbReference type="SMART" id="SM00389">
    <property type="entry name" value="HOX"/>
    <property type="match status" value="1"/>
</dbReference>
<dbReference type="Gene3D" id="1.10.10.60">
    <property type="entry name" value="Homeodomain-like"/>
    <property type="match status" value="1"/>
</dbReference>
<sequence length="199" mass="23098">MMELEQEYSRTRYLDRARRIELAEILRLNERTIKIWFQNRRMKEKKDRAESLEDSEEASTTVSSPEMGNVQMPMLIHEQYPGMKNDGYNQGNIYLEHYPAMSTPISMPVTSLSTTMPGGQIQIPAQNIYASYMEDGCQPQYQEVHLQVQPYPSPFSEVPESSSETAPKIETEATEVPSDIIEKSWDLSWIRSVPYEEEY</sequence>
<dbReference type="PANTHER" id="PTHR45664">
    <property type="entry name" value="PROTEIN ZERKNUELLT 1-RELATED"/>
    <property type="match status" value="1"/>
</dbReference>
<name>A0A7E5VUT0_TRINI</name>
<evidence type="ECO:0000259" key="8">
    <source>
        <dbReference type="PROSITE" id="PS50071"/>
    </source>
</evidence>
<dbReference type="PANTHER" id="PTHR45664:SF12">
    <property type="entry name" value="PANCREAS_DUODENUM HOMEOBOX PROTEIN 1"/>
    <property type="match status" value="1"/>
</dbReference>
<dbReference type="GO" id="GO:0000981">
    <property type="term" value="F:DNA-binding transcription factor activity, RNA polymerase II-specific"/>
    <property type="evidence" value="ECO:0007669"/>
    <property type="project" value="InterPro"/>
</dbReference>
<accession>A0A7E5VUT0</accession>
<evidence type="ECO:0000256" key="5">
    <source>
        <dbReference type="PROSITE-ProRule" id="PRU00108"/>
    </source>
</evidence>
<evidence type="ECO:0000313" key="10">
    <source>
        <dbReference type="RefSeq" id="XP_026731891.1"/>
    </source>
</evidence>
<dbReference type="InParanoid" id="A0A7E5VUT0"/>
<evidence type="ECO:0000256" key="1">
    <source>
        <dbReference type="ARBA" id="ARBA00004123"/>
    </source>
</evidence>
<organism evidence="9 10">
    <name type="scientific">Trichoplusia ni</name>
    <name type="common">Cabbage looper</name>
    <dbReference type="NCBI Taxonomy" id="7111"/>
    <lineage>
        <taxon>Eukaryota</taxon>
        <taxon>Metazoa</taxon>
        <taxon>Ecdysozoa</taxon>
        <taxon>Arthropoda</taxon>
        <taxon>Hexapoda</taxon>
        <taxon>Insecta</taxon>
        <taxon>Pterygota</taxon>
        <taxon>Neoptera</taxon>
        <taxon>Endopterygota</taxon>
        <taxon>Lepidoptera</taxon>
        <taxon>Glossata</taxon>
        <taxon>Ditrysia</taxon>
        <taxon>Noctuoidea</taxon>
        <taxon>Noctuidae</taxon>
        <taxon>Plusiinae</taxon>
        <taxon>Trichoplusia</taxon>
    </lineage>
</organism>
<dbReference type="SUPFAM" id="SSF46689">
    <property type="entry name" value="Homeodomain-like"/>
    <property type="match status" value="1"/>
</dbReference>
<dbReference type="KEGG" id="tnl:113496768"/>
<dbReference type="PROSITE" id="PS00027">
    <property type="entry name" value="HOMEOBOX_1"/>
    <property type="match status" value="1"/>
</dbReference>
<proteinExistence type="predicted"/>
<gene>
    <name evidence="10" type="primary">LOC113496768</name>
</gene>
<reference evidence="10" key="1">
    <citation type="submission" date="2025-08" db="UniProtKB">
        <authorList>
            <consortium name="RefSeq"/>
        </authorList>
    </citation>
    <scope>IDENTIFICATION</scope>
</reference>
<feature type="compositionally biased region" description="Low complexity" evidence="7">
    <location>
        <begin position="154"/>
        <end position="164"/>
    </location>
</feature>
<evidence type="ECO:0000256" key="4">
    <source>
        <dbReference type="ARBA" id="ARBA00023242"/>
    </source>
</evidence>
<dbReference type="AlphaFoldDB" id="A0A7E5VUT0"/>
<feature type="DNA-binding region" description="Homeobox" evidence="5">
    <location>
        <begin position="3"/>
        <end position="48"/>
    </location>
</feature>
<feature type="region of interest" description="Disordered" evidence="7">
    <location>
        <begin position="44"/>
        <end position="68"/>
    </location>
</feature>
<dbReference type="CDD" id="cd00086">
    <property type="entry name" value="homeodomain"/>
    <property type="match status" value="1"/>
</dbReference>
<feature type="region of interest" description="Disordered" evidence="7">
    <location>
        <begin position="154"/>
        <end position="173"/>
    </location>
</feature>
<dbReference type="Proteomes" id="UP000322000">
    <property type="component" value="Chromosome 8"/>
</dbReference>
<dbReference type="GO" id="GO:0045944">
    <property type="term" value="P:positive regulation of transcription by RNA polymerase II"/>
    <property type="evidence" value="ECO:0007669"/>
    <property type="project" value="UniProtKB-ARBA"/>
</dbReference>
<dbReference type="GO" id="GO:0005634">
    <property type="term" value="C:nucleus"/>
    <property type="evidence" value="ECO:0007669"/>
    <property type="project" value="UniProtKB-SubCell"/>
</dbReference>
<evidence type="ECO:0000256" key="6">
    <source>
        <dbReference type="RuleBase" id="RU000682"/>
    </source>
</evidence>
<dbReference type="GO" id="GO:0000978">
    <property type="term" value="F:RNA polymerase II cis-regulatory region sequence-specific DNA binding"/>
    <property type="evidence" value="ECO:0007669"/>
    <property type="project" value="TreeGrafter"/>
</dbReference>
<evidence type="ECO:0000256" key="2">
    <source>
        <dbReference type="ARBA" id="ARBA00023125"/>
    </source>
</evidence>
<dbReference type="InterPro" id="IPR009057">
    <property type="entry name" value="Homeodomain-like_sf"/>
</dbReference>
<keyword evidence="4 5" id="KW-0539">Nucleus</keyword>
<dbReference type="InterPro" id="IPR001356">
    <property type="entry name" value="HD"/>
</dbReference>
<evidence type="ECO:0000256" key="3">
    <source>
        <dbReference type="ARBA" id="ARBA00023155"/>
    </source>
</evidence>
<evidence type="ECO:0000313" key="9">
    <source>
        <dbReference type="Proteomes" id="UP000322000"/>
    </source>
</evidence>
<dbReference type="InterPro" id="IPR017970">
    <property type="entry name" value="Homeobox_CS"/>
</dbReference>
<dbReference type="RefSeq" id="XP_026731891.1">
    <property type="nucleotide sequence ID" value="XM_026876090.1"/>
</dbReference>
<evidence type="ECO:0000256" key="7">
    <source>
        <dbReference type="SAM" id="MobiDB-lite"/>
    </source>
</evidence>
<protein>
    <submittedName>
        <fullName evidence="10">Homeotic protein labial-like</fullName>
    </submittedName>
</protein>
<dbReference type="PROSITE" id="PS50071">
    <property type="entry name" value="HOMEOBOX_2"/>
    <property type="match status" value="1"/>
</dbReference>
<keyword evidence="9" id="KW-1185">Reference proteome</keyword>
<dbReference type="Pfam" id="PF00046">
    <property type="entry name" value="Homeodomain"/>
    <property type="match status" value="1"/>
</dbReference>
<comment type="subcellular location">
    <subcellularLocation>
        <location evidence="1 5 6">Nucleus</location>
    </subcellularLocation>
</comment>
<feature type="domain" description="Homeobox" evidence="8">
    <location>
        <begin position="1"/>
        <end position="47"/>
    </location>
</feature>
<dbReference type="InterPro" id="IPR020479">
    <property type="entry name" value="HD_metazoa"/>
</dbReference>
<dbReference type="OrthoDB" id="6159439at2759"/>
<dbReference type="GeneID" id="113496768"/>
<dbReference type="PRINTS" id="PR00024">
    <property type="entry name" value="HOMEOBOX"/>
</dbReference>
<keyword evidence="2 5" id="KW-0238">DNA-binding</keyword>